<dbReference type="InterPro" id="IPR005552">
    <property type="entry name" value="Scramblase"/>
</dbReference>
<accession>A0AAV1IT34</accession>
<dbReference type="GO" id="GO:0017128">
    <property type="term" value="F:phospholipid scramblase activity"/>
    <property type="evidence" value="ECO:0007669"/>
    <property type="project" value="InterPro"/>
</dbReference>
<evidence type="ECO:0000313" key="4">
    <source>
        <dbReference type="EMBL" id="CAK1540269.1"/>
    </source>
</evidence>
<feature type="region of interest" description="Disordered" evidence="3">
    <location>
        <begin position="1"/>
        <end position="24"/>
    </location>
</feature>
<evidence type="ECO:0000313" key="5">
    <source>
        <dbReference type="Proteomes" id="UP001497472"/>
    </source>
</evidence>
<proteinExistence type="inferred from homology"/>
<evidence type="ECO:0000256" key="3">
    <source>
        <dbReference type="SAM" id="MobiDB-lite"/>
    </source>
</evidence>
<dbReference type="GO" id="GO:0005886">
    <property type="term" value="C:plasma membrane"/>
    <property type="evidence" value="ECO:0007669"/>
    <property type="project" value="TreeGrafter"/>
</dbReference>
<organism evidence="4 5">
    <name type="scientific">Leptosia nina</name>
    <dbReference type="NCBI Taxonomy" id="320188"/>
    <lineage>
        <taxon>Eukaryota</taxon>
        <taxon>Metazoa</taxon>
        <taxon>Ecdysozoa</taxon>
        <taxon>Arthropoda</taxon>
        <taxon>Hexapoda</taxon>
        <taxon>Insecta</taxon>
        <taxon>Pterygota</taxon>
        <taxon>Neoptera</taxon>
        <taxon>Endopterygota</taxon>
        <taxon>Lepidoptera</taxon>
        <taxon>Glossata</taxon>
        <taxon>Ditrysia</taxon>
        <taxon>Papilionoidea</taxon>
        <taxon>Pieridae</taxon>
        <taxon>Pierinae</taxon>
        <taxon>Leptosia</taxon>
    </lineage>
</organism>
<keyword evidence="2" id="KW-0106">Calcium</keyword>
<keyword evidence="2" id="KW-0449">Lipoprotein</keyword>
<name>A0AAV1IT34_9NEOP</name>
<dbReference type="Proteomes" id="UP001497472">
    <property type="component" value="Unassembled WGS sequence"/>
</dbReference>
<keyword evidence="2" id="KW-0564">Palmitate</keyword>
<reference evidence="4 5" key="1">
    <citation type="submission" date="2023-11" db="EMBL/GenBank/DDBJ databases">
        <authorList>
            <person name="Okamura Y."/>
        </authorList>
    </citation>
    <scope>NUCLEOTIDE SEQUENCE [LARGE SCALE GENOMIC DNA]</scope>
</reference>
<evidence type="ECO:0000256" key="1">
    <source>
        <dbReference type="ARBA" id="ARBA00005350"/>
    </source>
</evidence>
<keyword evidence="5" id="KW-1185">Reference proteome</keyword>
<dbReference type="AlphaFoldDB" id="A0AAV1IT34"/>
<comment type="cofactor">
    <cofactor evidence="2">
        <name>Ca(2+)</name>
        <dbReference type="ChEBI" id="CHEBI:29108"/>
    </cofactor>
</comment>
<comment type="caution">
    <text evidence="4">The sequence shown here is derived from an EMBL/GenBank/DDBJ whole genome shotgun (WGS) entry which is preliminary data.</text>
</comment>
<gene>
    <name evidence="4" type="ORF">LNINA_LOCUS337</name>
</gene>
<dbReference type="Pfam" id="PF03803">
    <property type="entry name" value="Scramblase"/>
    <property type="match status" value="1"/>
</dbReference>
<protein>
    <recommendedName>
        <fullName evidence="2">Phospholipid scramblase</fullName>
    </recommendedName>
</protein>
<dbReference type="EMBL" id="CAVLEF010000001">
    <property type="protein sequence ID" value="CAK1540269.1"/>
    <property type="molecule type" value="Genomic_DNA"/>
</dbReference>
<comment type="similarity">
    <text evidence="1 2">Belongs to the phospholipid scramblase family.</text>
</comment>
<sequence length="281" mass="31814">MDSNTAFRGRNNPGATQDDGSDLPSYELVINNQPQSIRDIRAELPVSSVAWNTNHVSPLRPMHGLDFLIGVSSLLIQQTVEIHHLTSNIKSENLYTVKVPSGQTLFLASESSSKYQRLFCGVGRGFTMQLHDNTRQRVMDMERRLAAASCCFPCRLQEMQVVTPPGDYLGRVQQQWTWLVPFYLVKNVSDDVQYVIEGPNSLDNRNLIFGEFKILTGDSLRVVGKISHSWDRELNSFVTSVEFPHCAVEPKQKALLLAATFLIEYTYFERAKTSCLRFNCC</sequence>
<comment type="function">
    <text evidence="2">May mediate accelerated ATP-independent bidirectional transbilayer migration of phospholipids upon binding calcium ions that results in a loss of phospholipid asymmetry in the plasma membrane.</text>
</comment>
<dbReference type="PANTHER" id="PTHR23248:SF4">
    <property type="entry name" value="PHOSPHOLIPID SCRAMBLASE"/>
    <property type="match status" value="1"/>
</dbReference>
<dbReference type="PANTHER" id="PTHR23248">
    <property type="entry name" value="PHOSPHOLIPID SCRAMBLASE-RELATED"/>
    <property type="match status" value="1"/>
</dbReference>
<evidence type="ECO:0000256" key="2">
    <source>
        <dbReference type="RuleBase" id="RU363116"/>
    </source>
</evidence>